<feature type="domain" description="Major facilitator superfamily (MFS) profile" evidence="7">
    <location>
        <begin position="9"/>
        <end position="411"/>
    </location>
</feature>
<keyword evidence="4 6" id="KW-1133">Transmembrane helix</keyword>
<protein>
    <submittedName>
        <fullName evidence="8">MFS transporter</fullName>
    </submittedName>
</protein>
<feature type="transmembrane region" description="Helical" evidence="6">
    <location>
        <begin position="354"/>
        <end position="374"/>
    </location>
</feature>
<dbReference type="SUPFAM" id="SSF103473">
    <property type="entry name" value="MFS general substrate transporter"/>
    <property type="match status" value="1"/>
</dbReference>
<dbReference type="InterPro" id="IPR020846">
    <property type="entry name" value="MFS_dom"/>
</dbReference>
<evidence type="ECO:0000313" key="9">
    <source>
        <dbReference type="Proteomes" id="UP000501868"/>
    </source>
</evidence>
<keyword evidence="5 6" id="KW-0472">Membrane</keyword>
<evidence type="ECO:0000313" key="8">
    <source>
        <dbReference type="EMBL" id="QIZ07695.1"/>
    </source>
</evidence>
<dbReference type="AlphaFoldDB" id="A0A6H1P2L0"/>
<dbReference type="PANTHER" id="PTHR11662">
    <property type="entry name" value="SOLUTE CARRIER FAMILY 17"/>
    <property type="match status" value="1"/>
</dbReference>
<evidence type="ECO:0000256" key="1">
    <source>
        <dbReference type="ARBA" id="ARBA00004651"/>
    </source>
</evidence>
<dbReference type="InterPro" id="IPR011701">
    <property type="entry name" value="MFS"/>
</dbReference>
<evidence type="ECO:0000259" key="7">
    <source>
        <dbReference type="PROSITE" id="PS50850"/>
    </source>
</evidence>
<reference evidence="8 9" key="1">
    <citation type="submission" date="2020-04" db="EMBL/GenBank/DDBJ databases">
        <title>Genome-Wide Identification of 5-Methylcytosine Sites in Bacterial Genomes By High-Throughput Sequencing of MspJI Restriction Fragments.</title>
        <authorList>
            <person name="Wu V."/>
        </authorList>
    </citation>
    <scope>NUCLEOTIDE SEQUENCE [LARGE SCALE GENOMIC DNA]</scope>
    <source>
        <strain evidence="8 9">S2</strain>
    </source>
</reference>
<keyword evidence="2" id="KW-0813">Transport</keyword>
<feature type="transmembrane region" description="Helical" evidence="6">
    <location>
        <begin position="317"/>
        <end position="342"/>
    </location>
</feature>
<dbReference type="Proteomes" id="UP000501868">
    <property type="component" value="Chromosome"/>
</dbReference>
<feature type="transmembrane region" description="Helical" evidence="6">
    <location>
        <begin position="217"/>
        <end position="237"/>
    </location>
</feature>
<evidence type="ECO:0000256" key="5">
    <source>
        <dbReference type="ARBA" id="ARBA00023136"/>
    </source>
</evidence>
<evidence type="ECO:0000256" key="6">
    <source>
        <dbReference type="SAM" id="Phobius"/>
    </source>
</evidence>
<name>A0A6H1P2L0_PRIMG</name>
<dbReference type="PANTHER" id="PTHR11662:SF450">
    <property type="entry name" value="BLR1003 PROTEIN"/>
    <property type="match status" value="1"/>
</dbReference>
<reference evidence="8 9" key="2">
    <citation type="submission" date="2020-04" db="EMBL/GenBank/DDBJ databases">
        <authorList>
            <person name="Fomenkov A."/>
            <person name="Anton B.P."/>
            <person name="Roberts R.J."/>
        </authorList>
    </citation>
    <scope>NUCLEOTIDE SEQUENCE [LARGE SCALE GENOMIC DNA]</scope>
    <source>
        <strain evidence="8 9">S2</strain>
    </source>
</reference>
<evidence type="ECO:0000256" key="3">
    <source>
        <dbReference type="ARBA" id="ARBA00022692"/>
    </source>
</evidence>
<dbReference type="InterPro" id="IPR036259">
    <property type="entry name" value="MFS_trans_sf"/>
</dbReference>
<accession>A0A6H1P2L0</accession>
<dbReference type="EMBL" id="CP051128">
    <property type="protein sequence ID" value="QIZ07695.1"/>
    <property type="molecule type" value="Genomic_DNA"/>
</dbReference>
<evidence type="ECO:0000256" key="4">
    <source>
        <dbReference type="ARBA" id="ARBA00022989"/>
    </source>
</evidence>
<dbReference type="Gene3D" id="1.20.1250.20">
    <property type="entry name" value="MFS general substrate transporter like domains"/>
    <property type="match status" value="2"/>
</dbReference>
<feature type="transmembrane region" description="Helical" evidence="6">
    <location>
        <begin position="131"/>
        <end position="157"/>
    </location>
</feature>
<dbReference type="GO" id="GO:0022857">
    <property type="term" value="F:transmembrane transporter activity"/>
    <property type="evidence" value="ECO:0007669"/>
    <property type="project" value="InterPro"/>
</dbReference>
<sequence length="423" mass="46217">MKSWTKWIILLALFIMSIVNFADKSITGLAGIHIMKDLNLTFSQFGIVGSSFFWLFSLAGIIGASLSDRYGTGKLLVVMAIIWTISQSIVMFVSGLPLLLFTRVLLGVGEGPFQATAVSHISKWFKPESRGLAISILNFGNVVGIAVTAPIVVFLMSNYGWKQTFFISGILSFVWLIGWLWLGRLKSDVPFEEEGSKQENKQETNRKDIWKALRSPIFIFTSLAACIGFSFIVFGLTFNPAYLMKVKGFTEQQAGKIIAISGLIGAIFSLVLAIISDRIYKKTLNLWKSRILFSASSLILAGILYAIYPLVSGKGSIIIVLSIVYTLAVTAANLNPTVIISLLPERRGVMTGTYYGIMTSSGIFAPIIFGKLIQASGANPAAGFSSSIYGISVAMLVTAVFMFLFGKPKQRVSTKIDKRTVNL</sequence>
<comment type="subcellular location">
    <subcellularLocation>
        <location evidence="1">Cell membrane</location>
        <topology evidence="1">Multi-pass membrane protein</topology>
    </subcellularLocation>
</comment>
<feature type="transmembrane region" description="Helical" evidence="6">
    <location>
        <begin position="75"/>
        <end position="94"/>
    </location>
</feature>
<evidence type="ECO:0000256" key="2">
    <source>
        <dbReference type="ARBA" id="ARBA00022448"/>
    </source>
</evidence>
<dbReference type="Pfam" id="PF07690">
    <property type="entry name" value="MFS_1"/>
    <property type="match status" value="1"/>
</dbReference>
<dbReference type="PROSITE" id="PS50850">
    <property type="entry name" value="MFS"/>
    <property type="match status" value="1"/>
</dbReference>
<proteinExistence type="predicted"/>
<keyword evidence="3 6" id="KW-0812">Transmembrane</keyword>
<feature type="transmembrane region" description="Helical" evidence="6">
    <location>
        <begin position="163"/>
        <end position="182"/>
    </location>
</feature>
<gene>
    <name evidence="8" type="ORF">HFZ78_13910</name>
</gene>
<dbReference type="InterPro" id="IPR050382">
    <property type="entry name" value="MFS_Na/Anion_cotransporter"/>
</dbReference>
<feature type="transmembrane region" description="Helical" evidence="6">
    <location>
        <begin position="257"/>
        <end position="279"/>
    </location>
</feature>
<feature type="transmembrane region" description="Helical" evidence="6">
    <location>
        <begin position="45"/>
        <end position="63"/>
    </location>
</feature>
<organism evidence="8 9">
    <name type="scientific">Priestia megaterium</name>
    <name type="common">Bacillus megaterium</name>
    <dbReference type="NCBI Taxonomy" id="1404"/>
    <lineage>
        <taxon>Bacteria</taxon>
        <taxon>Bacillati</taxon>
        <taxon>Bacillota</taxon>
        <taxon>Bacilli</taxon>
        <taxon>Bacillales</taxon>
        <taxon>Bacillaceae</taxon>
        <taxon>Priestia</taxon>
    </lineage>
</organism>
<feature type="transmembrane region" description="Helical" evidence="6">
    <location>
        <begin position="386"/>
        <end position="405"/>
    </location>
</feature>
<feature type="transmembrane region" description="Helical" evidence="6">
    <location>
        <begin position="291"/>
        <end position="311"/>
    </location>
</feature>
<dbReference type="GO" id="GO:0005886">
    <property type="term" value="C:plasma membrane"/>
    <property type="evidence" value="ECO:0007669"/>
    <property type="project" value="UniProtKB-SubCell"/>
</dbReference>